<comment type="caution">
    <text evidence="2">The sequence shown here is derived from an EMBL/GenBank/DDBJ whole genome shotgun (WGS) entry which is preliminary data.</text>
</comment>
<proteinExistence type="predicted"/>
<organism evidence="2 3">
    <name type="scientific">Brachionus plicatilis</name>
    <name type="common">Marine rotifer</name>
    <name type="synonym">Brachionus muelleri</name>
    <dbReference type="NCBI Taxonomy" id="10195"/>
    <lineage>
        <taxon>Eukaryota</taxon>
        <taxon>Metazoa</taxon>
        <taxon>Spiralia</taxon>
        <taxon>Gnathifera</taxon>
        <taxon>Rotifera</taxon>
        <taxon>Eurotatoria</taxon>
        <taxon>Monogononta</taxon>
        <taxon>Pseudotrocha</taxon>
        <taxon>Ploima</taxon>
        <taxon>Brachionidae</taxon>
        <taxon>Brachionus</taxon>
    </lineage>
</organism>
<gene>
    <name evidence="2" type="ORF">BpHYR1_001591</name>
</gene>
<feature type="region of interest" description="Disordered" evidence="1">
    <location>
        <begin position="1"/>
        <end position="36"/>
    </location>
</feature>
<evidence type="ECO:0000313" key="3">
    <source>
        <dbReference type="Proteomes" id="UP000276133"/>
    </source>
</evidence>
<reference evidence="2 3" key="1">
    <citation type="journal article" date="2018" name="Sci. Rep.">
        <title>Genomic signatures of local adaptation to the degree of environmental predictability in rotifers.</title>
        <authorList>
            <person name="Franch-Gras L."/>
            <person name="Hahn C."/>
            <person name="Garcia-Roger E.M."/>
            <person name="Carmona M.J."/>
            <person name="Serra M."/>
            <person name="Gomez A."/>
        </authorList>
    </citation>
    <scope>NUCLEOTIDE SEQUENCE [LARGE SCALE GENOMIC DNA]</scope>
    <source>
        <strain evidence="2">HYR1</strain>
    </source>
</reference>
<accession>A0A3M7T1N6</accession>
<dbReference type="PANTHER" id="PTHR33198">
    <property type="entry name" value="ANK_REP_REGION DOMAIN-CONTAINING PROTEIN-RELATED"/>
    <property type="match status" value="1"/>
</dbReference>
<keyword evidence="3" id="KW-1185">Reference proteome</keyword>
<sequence length="175" mass="20673">MFSFSGVLKEEEFRDTRGNESEREKENEGEREEEMNDQVTCGAFQYATSKELATVGPRWEMWLERFKLYVHATNLQDDRIKSTFLLMIGPDVYEIYKSFRSRDDNETHDQAYKLITDHFTTQRSEFAEEQKFRQMKRREGEPASNTLQVWGGARAKRPLPVRGWFEHACISGEKL</sequence>
<dbReference type="Proteomes" id="UP000276133">
    <property type="component" value="Unassembled WGS sequence"/>
</dbReference>
<dbReference type="AlphaFoldDB" id="A0A3M7T1N6"/>
<dbReference type="PANTHER" id="PTHR33198:SF19">
    <property type="entry name" value="CCHC-TYPE DOMAIN-CONTAINING PROTEIN"/>
    <property type="match status" value="1"/>
</dbReference>
<feature type="compositionally biased region" description="Basic and acidic residues" evidence="1">
    <location>
        <begin position="8"/>
        <end position="28"/>
    </location>
</feature>
<evidence type="ECO:0000256" key="1">
    <source>
        <dbReference type="SAM" id="MobiDB-lite"/>
    </source>
</evidence>
<protein>
    <submittedName>
        <fullName evidence="2">Uncharacterized protein</fullName>
    </submittedName>
</protein>
<dbReference type="OrthoDB" id="10057083at2759"/>
<name>A0A3M7T1N6_BRAPC</name>
<dbReference type="EMBL" id="REGN01000431">
    <property type="protein sequence ID" value="RNA41951.1"/>
    <property type="molecule type" value="Genomic_DNA"/>
</dbReference>
<evidence type="ECO:0000313" key="2">
    <source>
        <dbReference type="EMBL" id="RNA41951.1"/>
    </source>
</evidence>